<evidence type="ECO:0000256" key="4">
    <source>
        <dbReference type="ARBA" id="ARBA00022723"/>
    </source>
</evidence>
<dbReference type="InterPro" id="IPR013149">
    <property type="entry name" value="ADH-like_C"/>
</dbReference>
<organism evidence="11 12">
    <name type="scientific">Protea cynaroides</name>
    <dbReference type="NCBI Taxonomy" id="273540"/>
    <lineage>
        <taxon>Eukaryota</taxon>
        <taxon>Viridiplantae</taxon>
        <taxon>Streptophyta</taxon>
        <taxon>Embryophyta</taxon>
        <taxon>Tracheophyta</taxon>
        <taxon>Spermatophyta</taxon>
        <taxon>Magnoliopsida</taxon>
        <taxon>Proteales</taxon>
        <taxon>Proteaceae</taxon>
        <taxon>Protea</taxon>
    </lineage>
</organism>
<dbReference type="SUPFAM" id="SSF50129">
    <property type="entry name" value="GroES-like"/>
    <property type="match status" value="2"/>
</dbReference>
<evidence type="ECO:0000256" key="5">
    <source>
        <dbReference type="ARBA" id="ARBA00022833"/>
    </source>
</evidence>
<gene>
    <name evidence="11" type="ORF">NE237_028404</name>
</gene>
<comment type="cofactor">
    <cofactor evidence="1 8">
        <name>Zn(2+)</name>
        <dbReference type="ChEBI" id="CHEBI:29105"/>
    </cofactor>
</comment>
<dbReference type="InterPro" id="IPR036291">
    <property type="entry name" value="NAD(P)-bd_dom_sf"/>
</dbReference>
<dbReference type="GO" id="GO:0051903">
    <property type="term" value="F:S-(hydroxymethyl)glutathione dehydrogenase [NAD(P)+] activity"/>
    <property type="evidence" value="ECO:0007669"/>
    <property type="project" value="TreeGrafter"/>
</dbReference>
<dbReference type="FunFam" id="3.90.180.10:FF:000007">
    <property type="entry name" value="Alcohol dehydrogenase 6"/>
    <property type="match status" value="1"/>
</dbReference>
<dbReference type="PANTHER" id="PTHR43880">
    <property type="entry name" value="ALCOHOL DEHYDROGENASE"/>
    <property type="match status" value="1"/>
</dbReference>
<protein>
    <recommendedName>
        <fullName evidence="13">Alcohol dehydrogenase</fullName>
    </recommendedName>
</protein>
<sequence length="390" mass="42325">MNSGHGCSSKSSSQAIICRAAVCWGAEELLRMEEIEVEPPRSSEVRVKMLCASICHTDLQRWKGLPRSRALFPIVLGHEGVGIVESMGEGVTKLKEGDLVIPTFIGECQECTNCLSGMTNICENYPVNRNGLMPDQSSRMYVRGQRLYHVFTCSTWSEYTVMNVNYVTKMDPRVPLPHASLISCGFSTGFGATWKEANIEKGSTVAVFGLGGVGLGVIGGARMRGASKIIGVDLAENKEEKGKFFGMTDFIKPGGSRKSISQEIKEMTRGMGVDYSFECTGVEPLINEALQSTVVGRGVTIAFGLGDKGTAPISLIALISGRTLKGSTFGGIKPQTDLPTIIEKCINKELQLDALVSHEVQLEDINQAFELLKQPDSLKVIIQITKSLNY</sequence>
<name>A0A9Q0JU11_9MAGN</name>
<dbReference type="OrthoDB" id="417550at2759"/>
<evidence type="ECO:0000256" key="6">
    <source>
        <dbReference type="ARBA" id="ARBA00023002"/>
    </source>
</evidence>
<dbReference type="GO" id="GO:0005829">
    <property type="term" value="C:cytosol"/>
    <property type="evidence" value="ECO:0007669"/>
    <property type="project" value="TreeGrafter"/>
</dbReference>
<dbReference type="Gene3D" id="3.90.180.10">
    <property type="entry name" value="Medium-chain alcohol dehydrogenases, catalytic domain"/>
    <property type="match status" value="1"/>
</dbReference>
<dbReference type="PANTHER" id="PTHR43880:SF38">
    <property type="entry name" value="ALCOHOL DEHYDROGENASE-RELATED"/>
    <property type="match status" value="1"/>
</dbReference>
<dbReference type="PROSITE" id="PS00059">
    <property type="entry name" value="ADH_ZINC"/>
    <property type="match status" value="1"/>
</dbReference>
<dbReference type="GO" id="GO:0046294">
    <property type="term" value="P:formaldehyde catabolic process"/>
    <property type="evidence" value="ECO:0007669"/>
    <property type="project" value="TreeGrafter"/>
</dbReference>
<comment type="subunit">
    <text evidence="3">Homodimer.</text>
</comment>
<keyword evidence="12" id="KW-1185">Reference proteome</keyword>
<keyword evidence="6" id="KW-0560">Oxidoreductase</keyword>
<dbReference type="CDD" id="cd08277">
    <property type="entry name" value="liver_alcohol_DH_like"/>
    <property type="match status" value="1"/>
</dbReference>
<evidence type="ECO:0000259" key="10">
    <source>
        <dbReference type="Pfam" id="PF08240"/>
    </source>
</evidence>
<evidence type="ECO:0000256" key="2">
    <source>
        <dbReference type="ARBA" id="ARBA00010902"/>
    </source>
</evidence>
<evidence type="ECO:0000256" key="1">
    <source>
        <dbReference type="ARBA" id="ARBA00001947"/>
    </source>
</evidence>
<evidence type="ECO:0008006" key="13">
    <source>
        <dbReference type="Google" id="ProtNLM"/>
    </source>
</evidence>
<dbReference type="AlphaFoldDB" id="A0A9Q0JU11"/>
<accession>A0A9Q0JU11</accession>
<dbReference type="Pfam" id="PF00107">
    <property type="entry name" value="ADH_zinc_N"/>
    <property type="match status" value="1"/>
</dbReference>
<feature type="domain" description="Alcohol dehydrogenase-like C-terminal" evidence="9">
    <location>
        <begin position="212"/>
        <end position="343"/>
    </location>
</feature>
<dbReference type="SUPFAM" id="SSF51735">
    <property type="entry name" value="NAD(P)-binding Rossmann-fold domains"/>
    <property type="match status" value="1"/>
</dbReference>
<dbReference type="Proteomes" id="UP001141806">
    <property type="component" value="Unassembled WGS sequence"/>
</dbReference>
<evidence type="ECO:0000256" key="3">
    <source>
        <dbReference type="ARBA" id="ARBA00011738"/>
    </source>
</evidence>
<proteinExistence type="inferred from homology"/>
<evidence type="ECO:0000256" key="7">
    <source>
        <dbReference type="ARBA" id="ARBA00023027"/>
    </source>
</evidence>
<dbReference type="Pfam" id="PF08240">
    <property type="entry name" value="ADH_N"/>
    <property type="match status" value="1"/>
</dbReference>
<dbReference type="FunFam" id="3.40.50.720:FF:000003">
    <property type="entry name" value="S-(hydroxymethyl)glutathione dehydrogenase"/>
    <property type="match status" value="1"/>
</dbReference>
<dbReference type="InterPro" id="IPR011032">
    <property type="entry name" value="GroES-like_sf"/>
</dbReference>
<evidence type="ECO:0000313" key="11">
    <source>
        <dbReference type="EMBL" id="KAJ4951572.1"/>
    </source>
</evidence>
<keyword evidence="7" id="KW-0520">NAD</keyword>
<keyword evidence="4 8" id="KW-0479">Metal-binding</keyword>
<dbReference type="InterPro" id="IPR002328">
    <property type="entry name" value="ADH_Zn_CS"/>
</dbReference>
<dbReference type="EMBL" id="JAMYWD010000012">
    <property type="protein sequence ID" value="KAJ4951572.1"/>
    <property type="molecule type" value="Genomic_DNA"/>
</dbReference>
<evidence type="ECO:0000313" key="12">
    <source>
        <dbReference type="Proteomes" id="UP001141806"/>
    </source>
</evidence>
<keyword evidence="5 8" id="KW-0862">Zinc</keyword>
<comment type="caution">
    <text evidence="11">The sequence shown here is derived from an EMBL/GenBank/DDBJ whole genome shotgun (WGS) entry which is preliminary data.</text>
</comment>
<comment type="similarity">
    <text evidence="2">Belongs to the zinc-containing alcohol dehydrogenase family. Class-III subfamily.</text>
</comment>
<evidence type="ECO:0000259" key="9">
    <source>
        <dbReference type="Pfam" id="PF00107"/>
    </source>
</evidence>
<dbReference type="InterPro" id="IPR013154">
    <property type="entry name" value="ADH-like_N"/>
</dbReference>
<feature type="domain" description="Alcohol dehydrogenase-like N-terminal" evidence="10">
    <location>
        <begin position="43"/>
        <end position="170"/>
    </location>
</feature>
<reference evidence="11" key="1">
    <citation type="journal article" date="2023" name="Plant J.">
        <title>The genome of the king protea, Protea cynaroides.</title>
        <authorList>
            <person name="Chang J."/>
            <person name="Duong T.A."/>
            <person name="Schoeman C."/>
            <person name="Ma X."/>
            <person name="Roodt D."/>
            <person name="Barker N."/>
            <person name="Li Z."/>
            <person name="Van de Peer Y."/>
            <person name="Mizrachi E."/>
        </authorList>
    </citation>
    <scope>NUCLEOTIDE SEQUENCE</scope>
    <source>
        <tissue evidence="11">Young leaves</tissue>
    </source>
</reference>
<dbReference type="Gene3D" id="3.40.50.720">
    <property type="entry name" value="NAD(P)-binding Rossmann-like Domain"/>
    <property type="match status" value="1"/>
</dbReference>
<dbReference type="GO" id="GO:0008270">
    <property type="term" value="F:zinc ion binding"/>
    <property type="evidence" value="ECO:0007669"/>
    <property type="project" value="InterPro"/>
</dbReference>
<evidence type="ECO:0000256" key="8">
    <source>
        <dbReference type="RuleBase" id="RU361277"/>
    </source>
</evidence>